<name>A0A137NSE2_CONC2</name>
<keyword evidence="1" id="KW-0732">Signal</keyword>
<feature type="chain" id="PRO_5007294029" description="Secreted protein" evidence="1">
    <location>
        <begin position="18"/>
        <end position="115"/>
    </location>
</feature>
<proteinExistence type="predicted"/>
<reference evidence="2 3" key="1">
    <citation type="journal article" date="2015" name="Genome Biol. Evol.">
        <title>Phylogenomic analyses indicate that early fungi evolved digesting cell walls of algal ancestors of land plants.</title>
        <authorList>
            <person name="Chang Y."/>
            <person name="Wang S."/>
            <person name="Sekimoto S."/>
            <person name="Aerts A.L."/>
            <person name="Choi C."/>
            <person name="Clum A."/>
            <person name="LaButti K.M."/>
            <person name="Lindquist E.A."/>
            <person name="Yee Ngan C."/>
            <person name="Ohm R.A."/>
            <person name="Salamov A.A."/>
            <person name="Grigoriev I.V."/>
            <person name="Spatafora J.W."/>
            <person name="Berbee M.L."/>
        </authorList>
    </citation>
    <scope>NUCLEOTIDE SEQUENCE [LARGE SCALE GENOMIC DNA]</scope>
    <source>
        <strain evidence="2 3">NRRL 28638</strain>
    </source>
</reference>
<accession>A0A137NSE2</accession>
<evidence type="ECO:0000313" key="3">
    <source>
        <dbReference type="Proteomes" id="UP000070444"/>
    </source>
</evidence>
<dbReference type="EMBL" id="KQ964834">
    <property type="protein sequence ID" value="KXN65667.1"/>
    <property type="molecule type" value="Genomic_DNA"/>
</dbReference>
<organism evidence="2 3">
    <name type="scientific">Conidiobolus coronatus (strain ATCC 28846 / CBS 209.66 / NRRL 28638)</name>
    <name type="common">Delacroixia coronata</name>
    <dbReference type="NCBI Taxonomy" id="796925"/>
    <lineage>
        <taxon>Eukaryota</taxon>
        <taxon>Fungi</taxon>
        <taxon>Fungi incertae sedis</taxon>
        <taxon>Zoopagomycota</taxon>
        <taxon>Entomophthoromycotina</taxon>
        <taxon>Entomophthoromycetes</taxon>
        <taxon>Entomophthorales</taxon>
        <taxon>Ancylistaceae</taxon>
        <taxon>Conidiobolus</taxon>
    </lineage>
</organism>
<evidence type="ECO:0000313" key="2">
    <source>
        <dbReference type="EMBL" id="KXN65667.1"/>
    </source>
</evidence>
<protein>
    <recommendedName>
        <fullName evidence="4">Secreted protein</fullName>
    </recommendedName>
</protein>
<evidence type="ECO:0000256" key="1">
    <source>
        <dbReference type="SAM" id="SignalP"/>
    </source>
</evidence>
<dbReference type="Proteomes" id="UP000070444">
    <property type="component" value="Unassembled WGS sequence"/>
</dbReference>
<gene>
    <name evidence="2" type="ORF">CONCODRAFT_20618</name>
</gene>
<keyword evidence="3" id="KW-1185">Reference proteome</keyword>
<dbReference type="AlphaFoldDB" id="A0A137NSE2"/>
<sequence>MYSLILSLLPLVQFALSEEFKCESNGAEKTKLKAFYADVENGYGTYAYCENLDKNDCPQNYPHPYNSTSIKQCQKNNEEKDEDYKLINYTCFSHDQINEFVTKALENKWKCAMVA</sequence>
<evidence type="ECO:0008006" key="4">
    <source>
        <dbReference type="Google" id="ProtNLM"/>
    </source>
</evidence>
<feature type="signal peptide" evidence="1">
    <location>
        <begin position="1"/>
        <end position="17"/>
    </location>
</feature>